<proteinExistence type="inferred from homology"/>
<evidence type="ECO:0000256" key="3">
    <source>
        <dbReference type="ARBA" id="ARBA00022525"/>
    </source>
</evidence>
<evidence type="ECO:0000313" key="8">
    <source>
        <dbReference type="EMBL" id="MBA4619033.1"/>
    </source>
</evidence>
<protein>
    <submittedName>
        <fullName evidence="8">Uncharacterized protein</fullName>
    </submittedName>
</protein>
<evidence type="ECO:0000256" key="6">
    <source>
        <dbReference type="SAM" id="MobiDB-lite"/>
    </source>
</evidence>
<evidence type="ECO:0000256" key="5">
    <source>
        <dbReference type="ARBA" id="ARBA00022782"/>
    </source>
</evidence>
<evidence type="ECO:0000256" key="7">
    <source>
        <dbReference type="SAM" id="SignalP"/>
    </source>
</evidence>
<keyword evidence="3" id="KW-0964">Secreted</keyword>
<sequence length="107" mass="11536">MAGSIASVSVLMSLIIFFLLFASPSPYGCAPTEYECYSSVPCKENDVKSINMQPNNRKILMGLGGSPKRKTGGKKTKESVEITREVPSGPDPLHHNAGPHHRPSITP</sequence>
<organism evidence="8">
    <name type="scientific">Opuntia streptacantha</name>
    <name type="common">Prickly pear cactus</name>
    <name type="synonym">Opuntia cardona</name>
    <dbReference type="NCBI Taxonomy" id="393608"/>
    <lineage>
        <taxon>Eukaryota</taxon>
        <taxon>Viridiplantae</taxon>
        <taxon>Streptophyta</taxon>
        <taxon>Embryophyta</taxon>
        <taxon>Tracheophyta</taxon>
        <taxon>Spermatophyta</taxon>
        <taxon>Magnoliopsida</taxon>
        <taxon>eudicotyledons</taxon>
        <taxon>Gunneridae</taxon>
        <taxon>Pentapetalae</taxon>
        <taxon>Caryophyllales</taxon>
        <taxon>Cactineae</taxon>
        <taxon>Cactaceae</taxon>
        <taxon>Opuntioideae</taxon>
        <taxon>Opuntia</taxon>
    </lineage>
</organism>
<accession>A0A7C8YIP2</accession>
<feature type="compositionally biased region" description="Basic and acidic residues" evidence="6">
    <location>
        <begin position="75"/>
        <end position="84"/>
    </location>
</feature>
<name>A0A7C8YIP2_OPUST</name>
<reference evidence="8" key="1">
    <citation type="journal article" date="2013" name="J. Plant Res.">
        <title>Effect of fungi and light on seed germination of three Opuntia species from semiarid lands of central Mexico.</title>
        <authorList>
            <person name="Delgado-Sanchez P."/>
            <person name="Jimenez-Bremont J.F."/>
            <person name="Guerrero-Gonzalez Mde L."/>
            <person name="Flores J."/>
        </authorList>
    </citation>
    <scope>NUCLEOTIDE SEQUENCE</scope>
    <source>
        <tissue evidence="8">Cladode</tissue>
    </source>
</reference>
<keyword evidence="5" id="KW-0221">Differentiation</keyword>
<dbReference type="PANTHER" id="PTHR36349">
    <property type="entry name" value="PROTEIN CLAVATA 3"/>
    <property type="match status" value="1"/>
</dbReference>
<evidence type="ECO:0000256" key="2">
    <source>
        <dbReference type="ARBA" id="ARBA00005416"/>
    </source>
</evidence>
<dbReference type="GO" id="GO:0033612">
    <property type="term" value="F:receptor serine/threonine kinase binding"/>
    <property type="evidence" value="ECO:0007669"/>
    <property type="project" value="InterPro"/>
</dbReference>
<dbReference type="PANTHER" id="PTHR36349:SF2">
    <property type="entry name" value="PROTEIN CLAVATA 3"/>
    <property type="match status" value="1"/>
</dbReference>
<evidence type="ECO:0000256" key="4">
    <source>
        <dbReference type="ARBA" id="ARBA00022729"/>
    </source>
</evidence>
<comment type="similarity">
    <text evidence="2">Belongs to the CLV3/ESR signal peptide family.</text>
</comment>
<feature type="region of interest" description="Disordered" evidence="6">
    <location>
        <begin position="57"/>
        <end position="107"/>
    </location>
</feature>
<reference evidence="8" key="2">
    <citation type="submission" date="2020-07" db="EMBL/GenBank/DDBJ databases">
        <authorList>
            <person name="Vera ALvarez R."/>
            <person name="Arias-Moreno D.M."/>
            <person name="Jimenez-Jacinto V."/>
            <person name="Jimenez-Bremont J.F."/>
            <person name="Swaminathan K."/>
            <person name="Moose S.P."/>
            <person name="Guerrero-Gonzalez M.L."/>
            <person name="Marino-Ramirez L."/>
            <person name="Landsman D."/>
            <person name="Rodriguez-Kessler M."/>
            <person name="Delgado-Sanchez P."/>
        </authorList>
    </citation>
    <scope>NUCLEOTIDE SEQUENCE</scope>
    <source>
        <tissue evidence="8">Cladode</tissue>
    </source>
</reference>
<comment type="subcellular location">
    <subcellularLocation>
        <location evidence="1">Secreted</location>
    </subcellularLocation>
</comment>
<dbReference type="InterPro" id="IPR044962">
    <property type="entry name" value="CLV3/ESR"/>
</dbReference>
<dbReference type="GO" id="GO:0005576">
    <property type="term" value="C:extracellular region"/>
    <property type="evidence" value="ECO:0007669"/>
    <property type="project" value="UniProtKB-SubCell"/>
</dbReference>
<dbReference type="GO" id="GO:0030154">
    <property type="term" value="P:cell differentiation"/>
    <property type="evidence" value="ECO:0007669"/>
    <property type="project" value="UniProtKB-KW"/>
</dbReference>
<feature type="signal peptide" evidence="7">
    <location>
        <begin position="1"/>
        <end position="22"/>
    </location>
</feature>
<feature type="chain" id="PRO_5028258503" evidence="7">
    <location>
        <begin position="23"/>
        <end position="107"/>
    </location>
</feature>
<dbReference type="AlphaFoldDB" id="A0A7C8YIP2"/>
<feature type="compositionally biased region" description="Basic residues" evidence="6">
    <location>
        <begin position="97"/>
        <end position="107"/>
    </location>
</feature>
<dbReference type="EMBL" id="GISG01023474">
    <property type="protein sequence ID" value="MBA4619033.1"/>
    <property type="molecule type" value="Transcribed_RNA"/>
</dbReference>
<evidence type="ECO:0000256" key="1">
    <source>
        <dbReference type="ARBA" id="ARBA00004613"/>
    </source>
</evidence>
<keyword evidence="4 7" id="KW-0732">Signal</keyword>